<proteinExistence type="predicted"/>
<keyword evidence="3" id="KW-1185">Reference proteome</keyword>
<protein>
    <submittedName>
        <fullName evidence="2">Uncharacterized protein</fullName>
    </submittedName>
</protein>
<reference evidence="2" key="1">
    <citation type="submission" date="2023-07" db="EMBL/GenBank/DDBJ databases">
        <title>draft genome sequence of fig (Ficus carica).</title>
        <authorList>
            <person name="Takahashi T."/>
            <person name="Nishimura K."/>
        </authorList>
    </citation>
    <scope>NUCLEOTIDE SEQUENCE</scope>
</reference>
<dbReference type="AlphaFoldDB" id="A0AA88AJC3"/>
<feature type="compositionally biased region" description="Basic residues" evidence="1">
    <location>
        <begin position="81"/>
        <end position="91"/>
    </location>
</feature>
<name>A0AA88AJC3_FICCA</name>
<evidence type="ECO:0000313" key="3">
    <source>
        <dbReference type="Proteomes" id="UP001187192"/>
    </source>
</evidence>
<evidence type="ECO:0000256" key="1">
    <source>
        <dbReference type="SAM" id="MobiDB-lite"/>
    </source>
</evidence>
<organism evidence="2 3">
    <name type="scientific">Ficus carica</name>
    <name type="common">Common fig</name>
    <dbReference type="NCBI Taxonomy" id="3494"/>
    <lineage>
        <taxon>Eukaryota</taxon>
        <taxon>Viridiplantae</taxon>
        <taxon>Streptophyta</taxon>
        <taxon>Embryophyta</taxon>
        <taxon>Tracheophyta</taxon>
        <taxon>Spermatophyta</taxon>
        <taxon>Magnoliopsida</taxon>
        <taxon>eudicotyledons</taxon>
        <taxon>Gunneridae</taxon>
        <taxon>Pentapetalae</taxon>
        <taxon>rosids</taxon>
        <taxon>fabids</taxon>
        <taxon>Rosales</taxon>
        <taxon>Moraceae</taxon>
        <taxon>Ficeae</taxon>
        <taxon>Ficus</taxon>
    </lineage>
</organism>
<accession>A0AA88AJC3</accession>
<dbReference type="Proteomes" id="UP001187192">
    <property type="component" value="Unassembled WGS sequence"/>
</dbReference>
<sequence>MTPPSIIYRVSPSLPRLQSLPPSLHSRSPLILYLSPPISTGHDSTIHSLSGLSLSFSPPISAATPPSNLFLKTHPPPRTPIPRRPHSHPWN</sequence>
<gene>
    <name evidence="2" type="ORF">TIFTF001_023318</name>
</gene>
<comment type="caution">
    <text evidence="2">The sequence shown here is derived from an EMBL/GenBank/DDBJ whole genome shotgun (WGS) entry which is preliminary data.</text>
</comment>
<dbReference type="EMBL" id="BTGU01000050">
    <property type="protein sequence ID" value="GMN54182.1"/>
    <property type="molecule type" value="Genomic_DNA"/>
</dbReference>
<evidence type="ECO:0000313" key="2">
    <source>
        <dbReference type="EMBL" id="GMN54182.1"/>
    </source>
</evidence>
<feature type="region of interest" description="Disordered" evidence="1">
    <location>
        <begin position="65"/>
        <end position="91"/>
    </location>
</feature>